<evidence type="ECO:0000313" key="2">
    <source>
        <dbReference type="Proteomes" id="UP000001793"/>
    </source>
</evidence>
<sequence length="78" mass="8835">MNAAIEPDVFYVDRTGKVYPAKTVEKNVDYLIELADGSQTRTSEFNLFKTRTAANIAAVTRVSQNFGNNREPKTFFQK</sequence>
<proteinExistence type="predicted"/>
<name>A1YZZ2_9CAUD</name>
<evidence type="ECO:0000313" key="1">
    <source>
        <dbReference type="EMBL" id="ABL96819.1"/>
    </source>
</evidence>
<protein>
    <submittedName>
        <fullName evidence="1">Uncharacterized protein</fullName>
    </submittedName>
</protein>
<gene>
    <name evidence="1" type="ORF">BcepF1.088</name>
</gene>
<keyword evidence="2" id="KW-1185">Reference proteome</keyword>
<organism evidence="1 2">
    <name type="scientific">Burkholderia phage BcepF1</name>
    <dbReference type="NCBI Taxonomy" id="2886897"/>
    <lineage>
        <taxon>Viruses</taxon>
        <taxon>Duplodnaviria</taxon>
        <taxon>Heunggongvirae</taxon>
        <taxon>Uroviricota</taxon>
        <taxon>Caudoviricetes</taxon>
        <taxon>Lindbergviridae</taxon>
        <taxon>Bcepfunavirus</taxon>
        <taxon>Bcepfunavirus bcepF1</taxon>
    </lineage>
</organism>
<dbReference type="Proteomes" id="UP000001793">
    <property type="component" value="Segment"/>
</dbReference>
<dbReference type="GeneID" id="4818296"/>
<accession>A1YZZ2</accession>
<dbReference type="KEGG" id="vg:4818296"/>
<dbReference type="RefSeq" id="YP_001039772.1">
    <property type="nucleotide sequence ID" value="NC_009015.1"/>
</dbReference>
<reference evidence="1 2" key="1">
    <citation type="submission" date="2006-12" db="EMBL/GenBank/DDBJ databases">
        <title>Genomic analysis of Burkholderia ambifaria phage BcepF1, a member of the Bcep781- like phage supergroup.</title>
        <authorList>
            <person name="Summer E.J."/>
            <person name="Robinson S."/>
            <person name="Haines C."/>
            <person name="Adams B."/>
            <person name="Daggett M."/>
            <person name="Landua J."/>
            <person name="Swanson S."/>
            <person name="Vorndam W."/>
            <person name="Morrison W."/>
            <person name="Nail K."/>
            <person name="Gonzalez C."/>
            <person name="Young R."/>
        </authorList>
    </citation>
    <scope>NUCLEOTIDE SEQUENCE [LARGE SCALE GENOMIC DNA]</scope>
</reference>
<dbReference type="EMBL" id="EF153632">
    <property type="protein sequence ID" value="ABL96819.1"/>
    <property type="molecule type" value="Genomic_DNA"/>
</dbReference>